<comment type="similarity">
    <text evidence="1">Belongs to the iron-containing alcohol dehydrogenase family.</text>
</comment>
<evidence type="ECO:0000313" key="7">
    <source>
        <dbReference type="Proteomes" id="UP000616595"/>
    </source>
</evidence>
<dbReference type="InterPro" id="IPR001670">
    <property type="entry name" value="ADH_Fe/GldA"/>
</dbReference>
<dbReference type="OrthoDB" id="9804734at2"/>
<dbReference type="InterPro" id="IPR018211">
    <property type="entry name" value="ADH_Fe_CS"/>
</dbReference>
<evidence type="ECO:0000259" key="5">
    <source>
        <dbReference type="Pfam" id="PF25137"/>
    </source>
</evidence>
<dbReference type="FunFam" id="1.20.1090.10:FF:000001">
    <property type="entry name" value="Aldehyde-alcohol dehydrogenase"/>
    <property type="match status" value="1"/>
</dbReference>
<evidence type="ECO:0000313" key="6">
    <source>
        <dbReference type="EMBL" id="MBC3888007.1"/>
    </source>
</evidence>
<keyword evidence="2" id="KW-0560">Oxidoreductase</keyword>
<dbReference type="SUPFAM" id="SSF56796">
    <property type="entry name" value="Dehydroquinate synthase-like"/>
    <property type="match status" value="1"/>
</dbReference>
<dbReference type="Gene3D" id="3.40.50.1970">
    <property type="match status" value="1"/>
</dbReference>
<dbReference type="Pfam" id="PF25137">
    <property type="entry name" value="ADH_Fe_C"/>
    <property type="match status" value="1"/>
</dbReference>
<evidence type="ECO:0000259" key="4">
    <source>
        <dbReference type="Pfam" id="PF00465"/>
    </source>
</evidence>
<dbReference type="FunFam" id="3.40.50.1970:FF:000003">
    <property type="entry name" value="Alcohol dehydrogenase, iron-containing"/>
    <property type="match status" value="1"/>
</dbReference>
<dbReference type="Gene3D" id="1.20.1090.10">
    <property type="entry name" value="Dehydroquinate synthase-like - alpha domain"/>
    <property type="match status" value="1"/>
</dbReference>
<dbReference type="InterPro" id="IPR039697">
    <property type="entry name" value="Alcohol_dehydrogenase_Fe"/>
</dbReference>
<dbReference type="PANTHER" id="PTHR11496:SF102">
    <property type="entry name" value="ALCOHOL DEHYDROGENASE 4"/>
    <property type="match status" value="1"/>
</dbReference>
<evidence type="ECO:0000256" key="3">
    <source>
        <dbReference type="ARBA" id="ARBA00023027"/>
    </source>
</evidence>
<name>A0A923KS57_9FIRM</name>
<reference evidence="6" key="2">
    <citation type="submission" date="2020-10" db="EMBL/GenBank/DDBJ databases">
        <title>Comparative genomics of the Acetobacterium genus.</title>
        <authorList>
            <person name="Marshall C."/>
            <person name="May H."/>
            <person name="Norman S."/>
        </authorList>
    </citation>
    <scope>NUCLEOTIDE SEQUENCE</scope>
    <source>
        <strain evidence="6">DER-2019</strain>
    </source>
</reference>
<reference evidence="6" key="1">
    <citation type="submission" date="2019-10" db="EMBL/GenBank/DDBJ databases">
        <authorList>
            <person name="Ross D.E."/>
            <person name="Gulliver D."/>
        </authorList>
    </citation>
    <scope>NUCLEOTIDE SEQUENCE</scope>
    <source>
        <strain evidence="6">DER-2019</strain>
    </source>
</reference>
<organism evidence="6 7">
    <name type="scientific">Acetobacterium paludosum</name>
    <dbReference type="NCBI Taxonomy" id="52693"/>
    <lineage>
        <taxon>Bacteria</taxon>
        <taxon>Bacillati</taxon>
        <taxon>Bacillota</taxon>
        <taxon>Clostridia</taxon>
        <taxon>Eubacteriales</taxon>
        <taxon>Eubacteriaceae</taxon>
        <taxon>Acetobacterium</taxon>
    </lineage>
</organism>
<dbReference type="GO" id="GO:0046872">
    <property type="term" value="F:metal ion binding"/>
    <property type="evidence" value="ECO:0007669"/>
    <property type="project" value="InterPro"/>
</dbReference>
<dbReference type="Pfam" id="PF00465">
    <property type="entry name" value="Fe-ADH"/>
    <property type="match status" value="1"/>
</dbReference>
<dbReference type="CDD" id="cd08189">
    <property type="entry name" value="Fe-ADH-like"/>
    <property type="match status" value="1"/>
</dbReference>
<evidence type="ECO:0000256" key="1">
    <source>
        <dbReference type="ARBA" id="ARBA00007358"/>
    </source>
</evidence>
<gene>
    <name evidence="6" type="ORF">GH810_06765</name>
</gene>
<sequence length="409" mass="44963">MKRVIKALQNVPYRTSHLVMKQTFKLLNFPIPPVLKGPGMARRFPEIIKLTGVTKILVVTDRPLLSMGLLDSFLCALETNGIEAVIFDNIQSNPTFENVEAGLALYYSTNCDGVVAFGGGSPIDCGKIIAAKVTNRKSIEKMRGLFKLTSKLPPFFAVPTTTGSGSEGTIYAFITDVQNHEKLAIIDPKLIALATVHDPELILSLPPSLTATTGMDALTHAIEAYIGKYDTPFVKDNALQATEIIINNLENCFHNGQDIHLRSKMQQAAFDSGLAFTRAYVGYTHAIAHAMGGYYSVPHGLANAIVLPYILEFSRKSSEKKLAELAFYSGLGEAMFDDETLSKLLIEKIKSMNANMGIPKTIYALKANDIPELAKRILKEGNPTYPVPRIMRFQECCDILKMLCPEISQ</sequence>
<accession>A0A923KS57</accession>
<comment type="caution">
    <text evidence="6">The sequence shown here is derived from an EMBL/GenBank/DDBJ whole genome shotgun (WGS) entry which is preliminary data.</text>
</comment>
<dbReference type="PANTHER" id="PTHR11496">
    <property type="entry name" value="ALCOHOL DEHYDROGENASE"/>
    <property type="match status" value="1"/>
</dbReference>
<dbReference type="GO" id="GO:0004022">
    <property type="term" value="F:alcohol dehydrogenase (NAD+) activity"/>
    <property type="evidence" value="ECO:0007669"/>
    <property type="project" value="UniProtKB-ARBA"/>
</dbReference>
<dbReference type="RefSeq" id="WP_148566228.1">
    <property type="nucleotide sequence ID" value="NZ_RXYA01000003.1"/>
</dbReference>
<keyword evidence="7" id="KW-1185">Reference proteome</keyword>
<proteinExistence type="inferred from homology"/>
<dbReference type="PROSITE" id="PS00913">
    <property type="entry name" value="ADH_IRON_1"/>
    <property type="match status" value="1"/>
</dbReference>
<feature type="domain" description="Alcohol dehydrogenase iron-type/glycerol dehydrogenase GldA" evidence="4">
    <location>
        <begin position="34"/>
        <end position="199"/>
    </location>
</feature>
<evidence type="ECO:0000256" key="2">
    <source>
        <dbReference type="ARBA" id="ARBA00023002"/>
    </source>
</evidence>
<dbReference type="EMBL" id="WJBD01000006">
    <property type="protein sequence ID" value="MBC3888007.1"/>
    <property type="molecule type" value="Genomic_DNA"/>
</dbReference>
<dbReference type="InterPro" id="IPR056798">
    <property type="entry name" value="ADH_Fe_C"/>
</dbReference>
<keyword evidence="3" id="KW-0520">NAD</keyword>
<protein>
    <submittedName>
        <fullName evidence="6">Iron-containing alcohol dehydrogenase</fullName>
    </submittedName>
</protein>
<dbReference type="AlphaFoldDB" id="A0A923KS57"/>
<feature type="domain" description="Fe-containing alcohol dehydrogenase-like C-terminal" evidence="5">
    <location>
        <begin position="210"/>
        <end position="401"/>
    </location>
</feature>
<dbReference type="Proteomes" id="UP000616595">
    <property type="component" value="Unassembled WGS sequence"/>
</dbReference>